<reference evidence="1" key="1">
    <citation type="submission" date="2006-09" db="EMBL/GenBank/DDBJ databases">
        <title>Metagenomic DNA to Overcome Oxidative Stress from the Tidal-flat.</title>
        <authorList>
            <person name="Kim B."/>
            <person name="Song B.-J."/>
            <person name="Yeo W.-S."/>
            <person name="Lim Y.-W."/>
            <person name="Roe J.-H."/>
            <person name="Chun J."/>
        </authorList>
    </citation>
    <scope>NUCLEOTIDE SEQUENCE</scope>
</reference>
<organism evidence="1">
    <name type="scientific">uncultured eukaryote</name>
    <dbReference type="NCBI Taxonomy" id="100272"/>
    <lineage>
        <taxon>Eukaryota</taxon>
        <taxon>environmental samples</taxon>
    </lineage>
</organism>
<protein>
    <submittedName>
        <fullName evidence="1">Uncharacterized protein</fullName>
    </submittedName>
</protein>
<name>A8DR79_9EUKA</name>
<proteinExistence type="predicted"/>
<sequence length="109" mass="11194">MNTGFLNPTFSPCFPAEGSPLALATRFDTPASAVLAGPLAAPELSPSVPSELEPAVDNGGSPAPTLNASSSFPALSPGFTLGPSLLFPWLPSFCSPSIFQTLFNNRGEI</sequence>
<dbReference type="AlphaFoldDB" id="A8DR79"/>
<dbReference type="EMBL" id="DQ981527">
    <property type="protein sequence ID" value="ABL59955.1"/>
    <property type="molecule type" value="Genomic_DNA"/>
</dbReference>
<evidence type="ECO:0000313" key="1">
    <source>
        <dbReference type="EMBL" id="ABL59955.1"/>
    </source>
</evidence>
<accession>A8DR79</accession>